<dbReference type="RefSeq" id="WP_213434437.1">
    <property type="nucleotide sequence ID" value="NZ_AP024545.1"/>
</dbReference>
<gene>
    <name evidence="1" type="ORF">LYSCAS_25450</name>
</gene>
<protein>
    <submittedName>
        <fullName evidence="1">Uncharacterized protein</fullName>
    </submittedName>
</protein>
<organism evidence="1 2">
    <name type="scientific">Noviluteimonas caseinilytica</name>
    <dbReference type="NCBI Taxonomy" id="2675101"/>
    <lineage>
        <taxon>Bacteria</taxon>
        <taxon>Pseudomonadati</taxon>
        <taxon>Pseudomonadota</taxon>
        <taxon>Gammaproteobacteria</taxon>
        <taxon>Lysobacterales</taxon>
        <taxon>Lysobacteraceae</taxon>
        <taxon>Noviluteimonas</taxon>
    </lineage>
</organism>
<sequence length="77" mass="9082">MNAKVISFPNRGLAHRYAALMSLKAVGQDNYGEFFDEWLEVAQRLVERGTFSTEDLSEMIERRRRSLRLQLEHIDRI</sequence>
<evidence type="ECO:0000313" key="2">
    <source>
        <dbReference type="Proteomes" id="UP000681317"/>
    </source>
</evidence>
<dbReference type="EMBL" id="AP024545">
    <property type="protein sequence ID" value="BCT93521.1"/>
    <property type="molecule type" value="Genomic_DNA"/>
</dbReference>
<evidence type="ECO:0000313" key="1">
    <source>
        <dbReference type="EMBL" id="BCT93521.1"/>
    </source>
</evidence>
<name>A0ABM7Q7W4_9GAMM</name>
<proteinExistence type="predicted"/>
<reference evidence="1 2" key="1">
    <citation type="submission" date="2021-03" db="EMBL/GenBank/DDBJ databases">
        <title>Complete Genome Sequences of Two Lysobacter Strains Isolated from Sea Water (Lysobacter caseinilyticus) and Soil (Lysobacter helvus) in South Korea.</title>
        <authorList>
            <person name="Watanabe Y."/>
            <person name="Arakawa K."/>
        </authorList>
    </citation>
    <scope>NUCLEOTIDE SEQUENCE [LARGE SCALE GENOMIC DNA]</scope>
    <source>
        <strain evidence="1 2">KVB24</strain>
    </source>
</reference>
<dbReference type="Proteomes" id="UP000681317">
    <property type="component" value="Chromosome"/>
</dbReference>
<keyword evidence="2" id="KW-1185">Reference proteome</keyword>
<accession>A0ABM7Q7W4</accession>